<organism evidence="1 3">
    <name type="scientific">Colletotrichum higginsianum (strain IMI 349063)</name>
    <name type="common">Crucifer anthracnose fungus</name>
    <dbReference type="NCBI Taxonomy" id="759273"/>
    <lineage>
        <taxon>Eukaryota</taxon>
        <taxon>Fungi</taxon>
        <taxon>Dikarya</taxon>
        <taxon>Ascomycota</taxon>
        <taxon>Pezizomycotina</taxon>
        <taxon>Sordariomycetes</taxon>
        <taxon>Hypocreomycetidae</taxon>
        <taxon>Glomerellales</taxon>
        <taxon>Glomerellaceae</taxon>
        <taxon>Colletotrichum</taxon>
        <taxon>Colletotrichum destructivum species complex</taxon>
    </lineage>
</organism>
<keyword evidence="4" id="KW-1185">Reference proteome</keyword>
<dbReference type="EMBL" id="LTAN01000008">
    <property type="protein sequence ID" value="OBR04404.1"/>
    <property type="molecule type" value="Genomic_DNA"/>
</dbReference>
<dbReference type="HOGENOM" id="CLU_1421320_0_0_1"/>
<proteinExistence type="predicted"/>
<protein>
    <submittedName>
        <fullName evidence="1">Uncharacterized protein</fullName>
    </submittedName>
</protein>
<accession>H1V2K5</accession>
<gene>
    <name evidence="1" type="ORF">CH063_06446</name>
    <name evidence="2" type="ORF">CH63R_11107</name>
</gene>
<dbReference type="Proteomes" id="UP000092177">
    <property type="component" value="Chromosome 8"/>
</dbReference>
<evidence type="ECO:0000313" key="2">
    <source>
        <dbReference type="EMBL" id="OBR04404.1"/>
    </source>
</evidence>
<name>H1V2K5_COLHI</name>
<dbReference type="VEuPathDB" id="FungiDB:CH63R_11107"/>
<dbReference type="KEGG" id="chig:CH63R_11107"/>
<dbReference type="AlphaFoldDB" id="H1V2K5"/>
<evidence type="ECO:0000313" key="1">
    <source>
        <dbReference type="EMBL" id="CCF34457.1"/>
    </source>
</evidence>
<reference evidence="4" key="4">
    <citation type="journal article" date="2017" name="BMC Genomics">
        <title>Gapless genome assembly of Colletotrichum higginsianum reveals chromosome structure and association of transposable elements with secondary metabolite gene clusters.</title>
        <authorList>
            <person name="Dallery J.-F."/>
            <person name="Lapalu N."/>
            <person name="Zampounis A."/>
            <person name="Pigne S."/>
            <person name="Luyten I."/>
            <person name="Amselem J."/>
            <person name="Wittenberg A.H.J."/>
            <person name="Zhou S."/>
            <person name="de Queiroz M.V."/>
            <person name="Robin G.P."/>
            <person name="Auger A."/>
            <person name="Hainaut M."/>
            <person name="Henrissat B."/>
            <person name="Kim K.-T."/>
            <person name="Lee Y.-H."/>
            <person name="Lespinet O."/>
            <person name="Schwartz D.C."/>
            <person name="Thon M.R."/>
            <person name="O'Connell R.J."/>
        </authorList>
    </citation>
    <scope>NUCLEOTIDE SEQUENCE [LARGE SCALE GENOMIC DNA]</scope>
    <source>
        <strain evidence="4">IMI 349063</strain>
    </source>
</reference>
<reference evidence="2" key="3">
    <citation type="submission" date="2016-02" db="EMBL/GenBank/DDBJ databases">
        <title>Resequencing and annotation of the Colletotrichum higginsianum genome.</title>
        <authorList>
            <person name="O'Connell R."/>
            <person name="Zambounis A."/>
            <person name="Thon M."/>
            <person name="Dallery J.-F."/>
        </authorList>
    </citation>
    <scope>NUCLEOTIDE SEQUENCE [LARGE SCALE GENOMIC DNA]</scope>
    <source>
        <strain evidence="2">IMI 349063</strain>
    </source>
</reference>
<dbReference type="Proteomes" id="UP000007174">
    <property type="component" value="Unassembled WGS sequence"/>
</dbReference>
<reference evidence="3" key="2">
    <citation type="journal article" date="2012" name="Nat. Genet.">
        <title>Lifestyle transitions in plant pathogenic Colletotrichum fungi deciphered by genome and transcriptome analyses.</title>
        <authorList>
            <person name="O'Connell R.J."/>
            <person name="Thon M.R."/>
            <person name="Hacquard S."/>
            <person name="Amyotte S.G."/>
            <person name="Kleemann J."/>
            <person name="Torres M.F."/>
            <person name="Damm U."/>
            <person name="Buiate E.A."/>
            <person name="Epstein L."/>
            <person name="Alkan N."/>
            <person name="Altmueller J."/>
            <person name="Alvarado-Balderrama L."/>
            <person name="Bauser C.A."/>
            <person name="Becker C."/>
            <person name="Birren B.W."/>
            <person name="Chen Z."/>
            <person name="Choi J."/>
            <person name="Crouch J.A."/>
            <person name="Duvick J.P."/>
            <person name="Farman M.A."/>
            <person name="Gan P."/>
            <person name="Heiman D."/>
            <person name="Henrissat B."/>
            <person name="Howard R.J."/>
            <person name="Kabbage M."/>
            <person name="Koch C."/>
            <person name="Kracher B."/>
            <person name="Kubo Y."/>
            <person name="Law A.D."/>
            <person name="Lebrun M.-H."/>
            <person name="Lee Y.-H."/>
            <person name="Miyara I."/>
            <person name="Moore N."/>
            <person name="Neumann U."/>
            <person name="Nordstroem K."/>
            <person name="Panaccione D.G."/>
            <person name="Panstruga R."/>
            <person name="Place M."/>
            <person name="Proctor R.H."/>
            <person name="Prusky D."/>
            <person name="Rech G."/>
            <person name="Reinhardt R."/>
            <person name="Rollins J.A."/>
            <person name="Rounsley S."/>
            <person name="Schardl C.L."/>
            <person name="Schwartz D.C."/>
            <person name="Shenoy N."/>
            <person name="Shirasu K."/>
            <person name="Sikhakolli U.R."/>
            <person name="Stueber K."/>
            <person name="Sukno S.A."/>
            <person name="Sweigard J.A."/>
            <person name="Takano Y."/>
            <person name="Takahara H."/>
            <person name="Trail F."/>
            <person name="van der Does H.C."/>
            <person name="Voll L.M."/>
            <person name="Will I."/>
            <person name="Young S."/>
            <person name="Zeng Q."/>
            <person name="Zhang J."/>
            <person name="Zhou S."/>
            <person name="Dickman M.B."/>
            <person name="Schulze-Lefert P."/>
            <person name="Ver Loren van Themaat E."/>
            <person name="Ma L.-J."/>
            <person name="Vaillancourt L.J."/>
        </authorList>
    </citation>
    <scope>NUCLEOTIDE SEQUENCE [LARGE SCALE GENOMIC DNA]</scope>
    <source>
        <strain evidence="3">IMI 349063</strain>
    </source>
</reference>
<reference evidence="1" key="1">
    <citation type="submission" date="2011-12" db="EMBL/GenBank/DDBJ databases">
        <title>The genome sequence of Colletotrichum higginsianum IMI 34906.</title>
        <authorList>
            <person name="Ma L.-J."/>
            <person name="O'Connell R."/>
            <person name="van Themaat E.V.L."/>
            <person name="Stueber K."/>
            <person name="Young S.K."/>
            <person name="Zeng Q."/>
            <person name="Gargeya S."/>
            <person name="Fitzgerald M."/>
            <person name="Haas B."/>
            <person name="Abouelleil A."/>
            <person name="Alvarado L."/>
            <person name="Arachchi H.M."/>
            <person name="Berlin A."/>
            <person name="Chapman S.B."/>
            <person name="Gearin G."/>
            <person name="Goldberg J."/>
            <person name="Griggs A."/>
            <person name="Gujja S."/>
            <person name="Hansen M."/>
            <person name="Heiman D."/>
            <person name="Howarth C."/>
            <person name="Larimer J."/>
            <person name="Lui A."/>
            <person name="MacDonald P.J.P."/>
            <person name="McCowen C."/>
            <person name="Montmayeur A."/>
            <person name="Murphy C."/>
            <person name="Neiman D."/>
            <person name="Pearson M."/>
            <person name="Priest M."/>
            <person name="Roberts A."/>
            <person name="Saif S."/>
            <person name="Shea T."/>
            <person name="Sisk P."/>
            <person name="Stolte C."/>
            <person name="Sykes S."/>
            <person name="Wortman J."/>
            <person name="Nusbaum C."/>
            <person name="Birren B."/>
        </authorList>
    </citation>
    <scope>NUCLEOTIDE SEQUENCE [LARGE SCALE GENOMIC DNA]</scope>
    <source>
        <strain evidence="1">IMI 349063</strain>
    </source>
</reference>
<dbReference type="EMBL" id="CACQ02001148">
    <property type="protein sequence ID" value="CCF34457.1"/>
    <property type="molecule type" value="Genomic_DNA"/>
</dbReference>
<evidence type="ECO:0000313" key="4">
    <source>
        <dbReference type="Proteomes" id="UP000092177"/>
    </source>
</evidence>
<sequence length="191" mass="20609">MLSKFNPLGLGPAPRLEDNYTNAVKAGPTLAISVSCKILQRLKCLKHCRANPHPSSRSGVNSGGRSFEFSENIRFPTVSNPLPHTTSDAPRKANHVDRSAPQACLAIGKEGRDPVAAGIHRIPSPSLVFDLSLSHSQPIEHHETSLSPCSRGNFASNTRDKTIMIINPLGCLSRCPPLSHVVSTKLPIKKL</sequence>
<dbReference type="RefSeq" id="XP_018152922.1">
    <property type="nucleotide sequence ID" value="XM_018306081.1"/>
</dbReference>
<evidence type="ECO:0000313" key="3">
    <source>
        <dbReference type="Proteomes" id="UP000007174"/>
    </source>
</evidence>
<dbReference type="GeneID" id="28870188"/>